<dbReference type="Proteomes" id="UP000321412">
    <property type="component" value="Unassembled WGS sequence"/>
</dbReference>
<dbReference type="SUPFAM" id="SSF53623">
    <property type="entry name" value="MurD-like peptide ligases, catalytic domain"/>
    <property type="match status" value="1"/>
</dbReference>
<dbReference type="InterPro" id="IPR036615">
    <property type="entry name" value="Mur_ligase_C_dom_sf"/>
</dbReference>
<evidence type="ECO:0000256" key="9">
    <source>
        <dbReference type="SAM" id="MobiDB-lite"/>
    </source>
</evidence>
<dbReference type="Gene3D" id="3.90.190.20">
    <property type="entry name" value="Mur ligase, C-terminal domain"/>
    <property type="match status" value="1"/>
</dbReference>
<dbReference type="SUPFAM" id="SSF51984">
    <property type="entry name" value="MurCD N-terminal domain"/>
    <property type="match status" value="1"/>
</dbReference>
<feature type="domain" description="Mur ligase central" evidence="11">
    <location>
        <begin position="153"/>
        <end position="338"/>
    </location>
</feature>
<protein>
    <recommendedName>
        <fullName evidence="7 8">UDP-N-acetylmuramoylalanine--D-glutamate ligase</fullName>
        <ecNumber evidence="7 8">6.3.2.9</ecNumber>
    </recommendedName>
    <alternativeName>
        <fullName evidence="7">D-glutamic acid-adding enzyme</fullName>
    </alternativeName>
    <alternativeName>
        <fullName evidence="7">UDP-N-acetylmuramoyl-L-alanyl-D-glutamate synthetase</fullName>
    </alternativeName>
</protein>
<feature type="region of interest" description="Disordered" evidence="9">
    <location>
        <begin position="1"/>
        <end position="26"/>
    </location>
</feature>
<dbReference type="Gene3D" id="3.40.1190.10">
    <property type="entry name" value="Mur-like, catalytic domain"/>
    <property type="match status" value="1"/>
</dbReference>
<evidence type="ECO:0000313" key="12">
    <source>
        <dbReference type="EMBL" id="TXD37673.1"/>
    </source>
</evidence>
<keyword evidence="7 8" id="KW-0132">Cell division</keyword>
<evidence type="ECO:0000256" key="3">
    <source>
        <dbReference type="ARBA" id="ARBA00022490"/>
    </source>
</evidence>
<keyword evidence="13" id="KW-1185">Reference proteome</keyword>
<dbReference type="GO" id="GO:0009252">
    <property type="term" value="P:peptidoglycan biosynthetic process"/>
    <property type="evidence" value="ECO:0007669"/>
    <property type="project" value="UniProtKB-UniRule"/>
</dbReference>
<evidence type="ECO:0000256" key="4">
    <source>
        <dbReference type="ARBA" id="ARBA00022598"/>
    </source>
</evidence>
<evidence type="ECO:0000259" key="11">
    <source>
        <dbReference type="Pfam" id="PF08245"/>
    </source>
</evidence>
<name>A0A5C6X761_9DELT</name>
<dbReference type="Pfam" id="PF21799">
    <property type="entry name" value="MurD-like_N"/>
    <property type="match status" value="1"/>
</dbReference>
<dbReference type="AlphaFoldDB" id="A0A5C6X761"/>
<gene>
    <name evidence="7 12" type="primary">murD</name>
    <name evidence="12" type="ORF">FRC98_08260</name>
</gene>
<comment type="pathway">
    <text evidence="2 7 8">Cell wall biogenesis; peptidoglycan biosynthesis.</text>
</comment>
<dbReference type="UniPathway" id="UPA00219"/>
<dbReference type="GO" id="GO:0005737">
    <property type="term" value="C:cytoplasm"/>
    <property type="evidence" value="ECO:0007669"/>
    <property type="project" value="UniProtKB-SubCell"/>
</dbReference>
<evidence type="ECO:0000256" key="6">
    <source>
        <dbReference type="ARBA" id="ARBA00022840"/>
    </source>
</evidence>
<dbReference type="NCBIfam" id="TIGR01087">
    <property type="entry name" value="murD"/>
    <property type="match status" value="1"/>
</dbReference>
<evidence type="ECO:0000256" key="5">
    <source>
        <dbReference type="ARBA" id="ARBA00022741"/>
    </source>
</evidence>
<comment type="function">
    <text evidence="7 8">Cell wall formation. Catalyzes the addition of glutamate to the nucleotide precursor UDP-N-acetylmuramoyl-L-alanine (UMA).</text>
</comment>
<dbReference type="EMBL" id="VOSM01000003">
    <property type="protein sequence ID" value="TXD37673.1"/>
    <property type="molecule type" value="Genomic_DNA"/>
</dbReference>
<keyword evidence="6 7" id="KW-0067">ATP-binding</keyword>
<evidence type="ECO:0000256" key="2">
    <source>
        <dbReference type="ARBA" id="ARBA00004752"/>
    </source>
</evidence>
<comment type="catalytic activity">
    <reaction evidence="7 8">
        <text>UDP-N-acetyl-alpha-D-muramoyl-L-alanine + D-glutamate + ATP = UDP-N-acetyl-alpha-D-muramoyl-L-alanyl-D-glutamate + ADP + phosphate + H(+)</text>
        <dbReference type="Rhea" id="RHEA:16429"/>
        <dbReference type="ChEBI" id="CHEBI:15378"/>
        <dbReference type="ChEBI" id="CHEBI:29986"/>
        <dbReference type="ChEBI" id="CHEBI:30616"/>
        <dbReference type="ChEBI" id="CHEBI:43474"/>
        <dbReference type="ChEBI" id="CHEBI:83898"/>
        <dbReference type="ChEBI" id="CHEBI:83900"/>
        <dbReference type="ChEBI" id="CHEBI:456216"/>
        <dbReference type="EC" id="6.3.2.9"/>
    </reaction>
</comment>
<comment type="caution">
    <text evidence="12">The sequence shown here is derived from an EMBL/GenBank/DDBJ whole genome shotgun (WGS) entry which is preliminary data.</text>
</comment>
<dbReference type="EC" id="6.3.2.9" evidence="7 8"/>
<dbReference type="GO" id="GO:0051301">
    <property type="term" value="P:cell division"/>
    <property type="evidence" value="ECO:0007669"/>
    <property type="project" value="UniProtKB-KW"/>
</dbReference>
<dbReference type="InterPro" id="IPR005762">
    <property type="entry name" value="MurD"/>
</dbReference>
<evidence type="ECO:0000313" key="13">
    <source>
        <dbReference type="Proteomes" id="UP000321412"/>
    </source>
</evidence>
<dbReference type="InterPro" id="IPR036565">
    <property type="entry name" value="Mur-like_cat_sf"/>
</dbReference>
<keyword evidence="3 7" id="KW-0963">Cytoplasm</keyword>
<reference evidence="12 13" key="1">
    <citation type="submission" date="2019-08" db="EMBL/GenBank/DDBJ databases">
        <title>Bradymonadales sp. TMQ4.</title>
        <authorList>
            <person name="Liang Q."/>
        </authorList>
    </citation>
    <scope>NUCLEOTIDE SEQUENCE [LARGE SCALE GENOMIC DNA]</scope>
    <source>
        <strain evidence="12 13">TMQ4</strain>
    </source>
</reference>
<dbReference type="GO" id="GO:0008360">
    <property type="term" value="P:regulation of cell shape"/>
    <property type="evidence" value="ECO:0007669"/>
    <property type="project" value="UniProtKB-KW"/>
</dbReference>
<feature type="compositionally biased region" description="Polar residues" evidence="9">
    <location>
        <begin position="1"/>
        <end position="13"/>
    </location>
</feature>
<feature type="binding site" evidence="7">
    <location>
        <begin position="155"/>
        <end position="161"/>
    </location>
    <ligand>
        <name>ATP</name>
        <dbReference type="ChEBI" id="CHEBI:30616"/>
    </ligand>
</feature>
<dbReference type="InterPro" id="IPR013221">
    <property type="entry name" value="Mur_ligase_cen"/>
</dbReference>
<dbReference type="Gene3D" id="3.40.50.720">
    <property type="entry name" value="NAD(P)-binding Rossmann-like Domain"/>
    <property type="match status" value="1"/>
</dbReference>
<keyword evidence="4 7" id="KW-0436">Ligase</keyword>
<dbReference type="PANTHER" id="PTHR43692">
    <property type="entry name" value="UDP-N-ACETYLMURAMOYLALANINE--D-GLUTAMATE LIGASE"/>
    <property type="match status" value="1"/>
</dbReference>
<comment type="subcellular location">
    <subcellularLocation>
        <location evidence="1 7 8">Cytoplasm</location>
    </subcellularLocation>
</comment>
<dbReference type="Pfam" id="PF02875">
    <property type="entry name" value="Mur_ligase_C"/>
    <property type="match status" value="1"/>
</dbReference>
<dbReference type="GO" id="GO:0005524">
    <property type="term" value="F:ATP binding"/>
    <property type="evidence" value="ECO:0007669"/>
    <property type="project" value="UniProtKB-UniRule"/>
</dbReference>
<evidence type="ECO:0000256" key="8">
    <source>
        <dbReference type="RuleBase" id="RU003664"/>
    </source>
</evidence>
<sequence length="502" mass="54442">MTSSVRPTRSWPSSRDAPATPKPMIPSSRVLTARSTRVNKTMAEQWLSFQKFAVWGAGVSGVAAANLLARRGKDVILSDIKPLDALAEVQERLHPKVTLVGGENVLEGREVIVVSPGMKPSHPDFTRARELGAHVISEVELAWEASKARWIGITGTDGKTTTTSLVGQMLQQADVEHVVAGNIGLPLCAVVEELSEDAVVVAELSAFQLWSCHNLQPAAATVTNVAADHLDYFESFGEYADAKLRIFELQKGQGVAVVPMRDRLVRRWFKEPKGQRMVGFSNRPDDVSELDEAVWFEDDQGWAREEDGVDLCWLESFEDTELFGAHNQLNLACAAALARSVGVSWEHITEAALSFEPLAHRMEYVGEGNEVAFVDDSKATNAHASLAGMQNLDAGFVVIAGGVDKGLDLKGWAKYVAREAGAVVLLGEIAERMEEALKEAGATKVHRAASMEDAVEQAFKLARPGSTVVLSPACSSFDMFESYAQRGRVFQAAVEALISSLP</sequence>
<evidence type="ECO:0000256" key="7">
    <source>
        <dbReference type="HAMAP-Rule" id="MF_00639"/>
    </source>
</evidence>
<dbReference type="PANTHER" id="PTHR43692:SF1">
    <property type="entry name" value="UDP-N-ACETYLMURAMOYLALANINE--D-GLUTAMATE LIGASE"/>
    <property type="match status" value="1"/>
</dbReference>
<dbReference type="OrthoDB" id="9809796at2"/>
<keyword evidence="7 8" id="KW-0131">Cell cycle</keyword>
<dbReference type="SUPFAM" id="SSF53244">
    <property type="entry name" value="MurD-like peptide ligases, peptide-binding domain"/>
    <property type="match status" value="1"/>
</dbReference>
<keyword evidence="7 8" id="KW-0961">Cell wall biogenesis/degradation</keyword>
<keyword evidence="7 8" id="KW-0133">Cell shape</keyword>
<keyword evidence="5 7" id="KW-0547">Nucleotide-binding</keyword>
<organism evidence="12 13">
    <name type="scientific">Lujinxingia vulgaris</name>
    <dbReference type="NCBI Taxonomy" id="2600176"/>
    <lineage>
        <taxon>Bacteria</taxon>
        <taxon>Deltaproteobacteria</taxon>
        <taxon>Bradymonadales</taxon>
        <taxon>Lujinxingiaceae</taxon>
        <taxon>Lujinxingia</taxon>
    </lineage>
</organism>
<evidence type="ECO:0000259" key="10">
    <source>
        <dbReference type="Pfam" id="PF02875"/>
    </source>
</evidence>
<dbReference type="GO" id="GO:0008764">
    <property type="term" value="F:UDP-N-acetylmuramoylalanine-D-glutamate ligase activity"/>
    <property type="evidence" value="ECO:0007669"/>
    <property type="project" value="UniProtKB-UniRule"/>
</dbReference>
<dbReference type="InterPro" id="IPR004101">
    <property type="entry name" value="Mur_ligase_C"/>
</dbReference>
<proteinExistence type="inferred from homology"/>
<dbReference type="HAMAP" id="MF_00639">
    <property type="entry name" value="MurD"/>
    <property type="match status" value="1"/>
</dbReference>
<feature type="domain" description="Mur ligase C-terminal" evidence="10">
    <location>
        <begin position="360"/>
        <end position="474"/>
    </location>
</feature>
<comment type="similarity">
    <text evidence="7">Belongs to the MurCDEF family.</text>
</comment>
<evidence type="ECO:0000256" key="1">
    <source>
        <dbReference type="ARBA" id="ARBA00004496"/>
    </source>
</evidence>
<dbReference type="Pfam" id="PF08245">
    <property type="entry name" value="Mur_ligase_M"/>
    <property type="match status" value="1"/>
</dbReference>
<accession>A0A5C6X761</accession>
<keyword evidence="7 8" id="KW-0573">Peptidoglycan synthesis</keyword>
<dbReference type="GO" id="GO:0071555">
    <property type="term" value="P:cell wall organization"/>
    <property type="evidence" value="ECO:0007669"/>
    <property type="project" value="UniProtKB-KW"/>
</dbReference>